<feature type="transmembrane region" description="Helical" evidence="1">
    <location>
        <begin position="38"/>
        <end position="59"/>
    </location>
</feature>
<evidence type="ECO:0000256" key="1">
    <source>
        <dbReference type="SAM" id="Phobius"/>
    </source>
</evidence>
<accession>A0A8X8FRY3</accession>
<keyword evidence="1" id="KW-0812">Transmembrane</keyword>
<organism evidence="2 3">
    <name type="scientific">Staphylococcus epidermidis</name>
    <dbReference type="NCBI Taxonomy" id="1282"/>
    <lineage>
        <taxon>Bacteria</taxon>
        <taxon>Bacillati</taxon>
        <taxon>Bacillota</taxon>
        <taxon>Bacilli</taxon>
        <taxon>Bacillales</taxon>
        <taxon>Staphylococcaceae</taxon>
        <taxon>Staphylococcus</taxon>
    </lineage>
</organism>
<dbReference type="EMBL" id="JACGQI010000007">
    <property type="protein sequence ID" value="MBF2229898.1"/>
    <property type="molecule type" value="Genomic_DNA"/>
</dbReference>
<name>A0A8X8FRY3_STAEP</name>
<evidence type="ECO:0000313" key="2">
    <source>
        <dbReference type="EMBL" id="MBF2229898.1"/>
    </source>
</evidence>
<dbReference type="Proteomes" id="UP000648077">
    <property type="component" value="Unassembled WGS sequence"/>
</dbReference>
<keyword evidence="1" id="KW-0472">Membrane</keyword>
<reference evidence="2" key="1">
    <citation type="submission" date="2020-08" db="EMBL/GenBank/DDBJ databases">
        <title>Changes in the skin microbiome associated with squamous cell carcinoma in transplant recipients.</title>
        <authorList>
            <person name="Zaugg J."/>
            <person name="Krueger A."/>
            <person name="Lachner N."/>
        </authorList>
    </citation>
    <scope>NUCLEOTIDE SEQUENCE</scope>
    <source>
        <strain evidence="2">R5988</strain>
    </source>
</reference>
<feature type="transmembrane region" description="Helical" evidence="1">
    <location>
        <begin position="6"/>
        <end position="26"/>
    </location>
</feature>
<comment type="caution">
    <text evidence="2">The sequence shown here is derived from an EMBL/GenBank/DDBJ whole genome shotgun (WGS) entry which is preliminary data.</text>
</comment>
<dbReference type="AlphaFoldDB" id="A0A8X8FRY3"/>
<protein>
    <submittedName>
        <fullName evidence="2">Uncharacterized protein</fullName>
    </submittedName>
</protein>
<sequence length="243" mass="28158">MLTNLFTILWLIISIIFITFITITFVKGIKQKRYKPFLIFSIITFIVGLICFILMMIFYNIKLDNFKTITLKDGYYEVGKDIKPGHYEIKSKDNKGYIAIKGKSNYRSLNEEFGNKYGTKNKPTVPSVTTYLFKGDKISLDNTVITTFKQVENKKMNKLSAGMWIVGKDIEPGKYKVHLTYPREYGGTINISTYNFTDKSYFLSGEEAEDIGVKEFEVELKENQDFIIHHIYSVTLDKEKTSQ</sequence>
<proteinExistence type="predicted"/>
<keyword evidence="1" id="KW-1133">Transmembrane helix</keyword>
<gene>
    <name evidence="2" type="ORF">H3963_05565</name>
</gene>
<evidence type="ECO:0000313" key="3">
    <source>
        <dbReference type="Proteomes" id="UP000648077"/>
    </source>
</evidence>